<dbReference type="Proteomes" id="UP000324738">
    <property type="component" value="Unassembled WGS sequence"/>
</dbReference>
<accession>A0A5B0DZ83</accession>
<proteinExistence type="predicted"/>
<keyword evidence="3" id="KW-0804">Transcription</keyword>
<dbReference type="RefSeq" id="WP_149296746.1">
    <property type="nucleotide sequence ID" value="NZ_VTWH01000001.1"/>
</dbReference>
<sequence length="256" mass="27887">MASQNNLLNILQLFDGDGVVLTVEDIAAALGMSVRTAYRNVRELSQAEFLDPVTGAGYALGPAFIHFDRLIRQSDPLIHIADGPMAELLQLASQAASVIMCRRFRDRIMSVHKRDGDAPHLPVSYERGAAMSLFVGAPAKAILAFLPERALKALYLRNEEELRRTGAASYAEMRETLKVVRRQGYSVTSSEVGSGRVGIAAPIMRMSVVVASISLVTDAKQVDLESRLPSLIQGVVRTAANISDEIEKHDAQISRT</sequence>
<dbReference type="PANTHER" id="PTHR30136">
    <property type="entry name" value="HELIX-TURN-HELIX TRANSCRIPTIONAL REGULATOR, ICLR FAMILY"/>
    <property type="match status" value="1"/>
</dbReference>
<name>A0A5B0DZ83_9HYPH</name>
<dbReference type="SMART" id="SM00346">
    <property type="entry name" value="HTH_ICLR"/>
    <property type="match status" value="1"/>
</dbReference>
<keyword evidence="6" id="KW-1185">Reference proteome</keyword>
<dbReference type="Pfam" id="PF01614">
    <property type="entry name" value="IclR_C"/>
    <property type="match status" value="1"/>
</dbReference>
<dbReference type="SUPFAM" id="SSF55781">
    <property type="entry name" value="GAF domain-like"/>
    <property type="match status" value="1"/>
</dbReference>
<feature type="domain" description="IclR-ED" evidence="4">
    <location>
        <begin position="63"/>
        <end position="248"/>
    </location>
</feature>
<dbReference type="PROSITE" id="PS51078">
    <property type="entry name" value="ICLR_ED"/>
    <property type="match status" value="1"/>
</dbReference>
<dbReference type="GO" id="GO:0003700">
    <property type="term" value="F:DNA-binding transcription factor activity"/>
    <property type="evidence" value="ECO:0007669"/>
    <property type="project" value="TreeGrafter"/>
</dbReference>
<dbReference type="InterPro" id="IPR036388">
    <property type="entry name" value="WH-like_DNA-bd_sf"/>
</dbReference>
<dbReference type="InterPro" id="IPR029016">
    <property type="entry name" value="GAF-like_dom_sf"/>
</dbReference>
<keyword evidence="2" id="KW-0238">DNA-binding</keyword>
<dbReference type="OrthoDB" id="9807255at2"/>
<gene>
    <name evidence="5" type="ORF">FPY71_01030</name>
</gene>
<evidence type="ECO:0000313" key="5">
    <source>
        <dbReference type="EMBL" id="KAA0971746.1"/>
    </source>
</evidence>
<evidence type="ECO:0000259" key="4">
    <source>
        <dbReference type="PROSITE" id="PS51078"/>
    </source>
</evidence>
<protein>
    <submittedName>
        <fullName evidence="5">HTH domain-containing protein</fullName>
    </submittedName>
</protein>
<dbReference type="AlphaFoldDB" id="A0A5B0DZ83"/>
<evidence type="ECO:0000256" key="3">
    <source>
        <dbReference type="ARBA" id="ARBA00023163"/>
    </source>
</evidence>
<dbReference type="GO" id="GO:0045892">
    <property type="term" value="P:negative regulation of DNA-templated transcription"/>
    <property type="evidence" value="ECO:0007669"/>
    <property type="project" value="TreeGrafter"/>
</dbReference>
<evidence type="ECO:0000256" key="1">
    <source>
        <dbReference type="ARBA" id="ARBA00023015"/>
    </source>
</evidence>
<reference evidence="5 6" key="1">
    <citation type="submission" date="2019-08" db="EMBL/GenBank/DDBJ databases">
        <title>Aureimonas fodiniaquatilis sp. nov., isolated from a coal mine wastewater.</title>
        <authorList>
            <person name="Kim W."/>
        </authorList>
    </citation>
    <scope>NUCLEOTIDE SEQUENCE [LARGE SCALE GENOMIC DNA]</scope>
    <source>
        <strain evidence="5 6">CAU 1482</strain>
    </source>
</reference>
<dbReference type="GO" id="GO:0003677">
    <property type="term" value="F:DNA binding"/>
    <property type="evidence" value="ECO:0007669"/>
    <property type="project" value="UniProtKB-KW"/>
</dbReference>
<dbReference type="PANTHER" id="PTHR30136:SF24">
    <property type="entry name" value="HTH-TYPE TRANSCRIPTIONAL REPRESSOR ALLR"/>
    <property type="match status" value="1"/>
</dbReference>
<comment type="caution">
    <text evidence="5">The sequence shown here is derived from an EMBL/GenBank/DDBJ whole genome shotgun (WGS) entry which is preliminary data.</text>
</comment>
<organism evidence="5 6">
    <name type="scientific">Aureimonas fodinaquatilis</name>
    <dbReference type="NCBI Taxonomy" id="2565783"/>
    <lineage>
        <taxon>Bacteria</taxon>
        <taxon>Pseudomonadati</taxon>
        <taxon>Pseudomonadota</taxon>
        <taxon>Alphaproteobacteria</taxon>
        <taxon>Hyphomicrobiales</taxon>
        <taxon>Aurantimonadaceae</taxon>
        <taxon>Aureimonas</taxon>
    </lineage>
</organism>
<evidence type="ECO:0000256" key="2">
    <source>
        <dbReference type="ARBA" id="ARBA00023125"/>
    </source>
</evidence>
<evidence type="ECO:0000313" key="6">
    <source>
        <dbReference type="Proteomes" id="UP000324738"/>
    </source>
</evidence>
<dbReference type="InterPro" id="IPR036390">
    <property type="entry name" value="WH_DNA-bd_sf"/>
</dbReference>
<dbReference type="Gene3D" id="3.30.450.40">
    <property type="match status" value="1"/>
</dbReference>
<dbReference type="InterPro" id="IPR050707">
    <property type="entry name" value="HTH_MetabolicPath_Reg"/>
</dbReference>
<dbReference type="InterPro" id="IPR014757">
    <property type="entry name" value="Tscrpt_reg_IclR_C"/>
</dbReference>
<keyword evidence="1" id="KW-0805">Transcription regulation</keyword>
<dbReference type="InterPro" id="IPR005471">
    <property type="entry name" value="Tscrpt_reg_IclR_N"/>
</dbReference>
<dbReference type="SUPFAM" id="SSF46785">
    <property type="entry name" value="Winged helix' DNA-binding domain"/>
    <property type="match status" value="1"/>
</dbReference>
<dbReference type="Gene3D" id="1.10.10.10">
    <property type="entry name" value="Winged helix-like DNA-binding domain superfamily/Winged helix DNA-binding domain"/>
    <property type="match status" value="1"/>
</dbReference>
<dbReference type="EMBL" id="VTWH01000001">
    <property type="protein sequence ID" value="KAA0971746.1"/>
    <property type="molecule type" value="Genomic_DNA"/>
</dbReference>